<dbReference type="Gene3D" id="3.40.50.10420">
    <property type="entry name" value="NagB/RpiA/CoA transferase-like"/>
    <property type="match status" value="1"/>
</dbReference>
<evidence type="ECO:0000256" key="2">
    <source>
        <dbReference type="ARBA" id="ARBA00022741"/>
    </source>
</evidence>
<name>A0A2H9PC21_9BACT</name>
<dbReference type="InterPro" id="IPR037171">
    <property type="entry name" value="NagB/RpiA_transferase-like"/>
</dbReference>
<gene>
    <name evidence="6" type="ORF">COY51_02410</name>
</gene>
<comment type="catalytic activity">
    <reaction evidence="5">
        <text>(6S)-5-formyl-5,6,7,8-tetrahydrofolate + ATP = (6R)-5,10-methenyltetrahydrofolate + ADP + phosphate</text>
        <dbReference type="Rhea" id="RHEA:10488"/>
        <dbReference type="ChEBI" id="CHEBI:30616"/>
        <dbReference type="ChEBI" id="CHEBI:43474"/>
        <dbReference type="ChEBI" id="CHEBI:57455"/>
        <dbReference type="ChEBI" id="CHEBI:57457"/>
        <dbReference type="ChEBI" id="CHEBI:456216"/>
        <dbReference type="EC" id="6.3.3.2"/>
    </reaction>
</comment>
<accession>A0A2H9PC21</accession>
<reference evidence="7" key="1">
    <citation type="submission" date="2017-09" db="EMBL/GenBank/DDBJ databases">
        <title>Depth-based differentiation of microbial function through sediment-hosted aquifers and enrichment of novel symbionts in the deep terrestrial subsurface.</title>
        <authorList>
            <person name="Probst A.J."/>
            <person name="Ladd B."/>
            <person name="Jarett J.K."/>
            <person name="Geller-Mcgrath D.E."/>
            <person name="Sieber C.M.K."/>
            <person name="Emerson J.B."/>
            <person name="Anantharaman K."/>
            <person name="Thomas B.C."/>
            <person name="Malmstrom R."/>
            <person name="Stieglmeier M."/>
            <person name="Klingl A."/>
            <person name="Woyke T."/>
            <person name="Ryan C.M."/>
            <person name="Banfield J.F."/>
        </authorList>
    </citation>
    <scope>NUCLEOTIDE SEQUENCE [LARGE SCALE GENOMIC DNA]</scope>
</reference>
<dbReference type="AlphaFoldDB" id="A0A2H9PC21"/>
<dbReference type="GO" id="GO:0009396">
    <property type="term" value="P:folic acid-containing compound biosynthetic process"/>
    <property type="evidence" value="ECO:0007669"/>
    <property type="project" value="TreeGrafter"/>
</dbReference>
<dbReference type="InterPro" id="IPR024185">
    <property type="entry name" value="FTHF_cligase-like_sf"/>
</dbReference>
<keyword evidence="5" id="KW-0479">Metal-binding</keyword>
<dbReference type="NCBIfam" id="TIGR02727">
    <property type="entry name" value="MTHFS_bact"/>
    <property type="match status" value="1"/>
</dbReference>
<evidence type="ECO:0000313" key="7">
    <source>
        <dbReference type="Proteomes" id="UP000234145"/>
    </source>
</evidence>
<feature type="binding site" evidence="4">
    <location>
        <begin position="7"/>
        <end position="11"/>
    </location>
    <ligand>
        <name>ATP</name>
        <dbReference type="ChEBI" id="CHEBI:30616"/>
    </ligand>
</feature>
<dbReference type="PANTHER" id="PTHR23407:SF1">
    <property type="entry name" value="5-FORMYLTETRAHYDROFOLATE CYCLO-LIGASE"/>
    <property type="match status" value="1"/>
</dbReference>
<keyword evidence="6" id="KW-0436">Ligase</keyword>
<feature type="binding site" evidence="4">
    <location>
        <begin position="138"/>
        <end position="146"/>
    </location>
    <ligand>
        <name>ATP</name>
        <dbReference type="ChEBI" id="CHEBI:30616"/>
    </ligand>
</feature>
<dbReference type="GO" id="GO:0046872">
    <property type="term" value="F:metal ion binding"/>
    <property type="evidence" value="ECO:0007669"/>
    <property type="project" value="UniProtKB-KW"/>
</dbReference>
<dbReference type="GO" id="GO:0005524">
    <property type="term" value="F:ATP binding"/>
    <property type="evidence" value="ECO:0007669"/>
    <property type="project" value="UniProtKB-KW"/>
</dbReference>
<keyword evidence="2 4" id="KW-0547">Nucleotide-binding</keyword>
<evidence type="ECO:0000256" key="5">
    <source>
        <dbReference type="RuleBase" id="RU361279"/>
    </source>
</evidence>
<dbReference type="GO" id="GO:0035999">
    <property type="term" value="P:tetrahydrofolate interconversion"/>
    <property type="evidence" value="ECO:0007669"/>
    <property type="project" value="TreeGrafter"/>
</dbReference>
<protein>
    <recommendedName>
        <fullName evidence="5">5-formyltetrahydrofolate cyclo-ligase</fullName>
        <ecNumber evidence="5">6.3.3.2</ecNumber>
    </recommendedName>
</protein>
<organism evidence="6 7">
    <name type="scientific">Candidatus Desantisbacteria bacterium CG_4_10_14_0_8_um_filter_39_17</name>
    <dbReference type="NCBI Taxonomy" id="1974542"/>
    <lineage>
        <taxon>Bacteria</taxon>
        <taxon>Candidatus Desantisiibacteriota</taxon>
    </lineage>
</organism>
<comment type="cofactor">
    <cofactor evidence="5">
        <name>Mg(2+)</name>
        <dbReference type="ChEBI" id="CHEBI:18420"/>
    </cofactor>
</comment>
<dbReference type="SUPFAM" id="SSF100950">
    <property type="entry name" value="NagB/RpiA/CoA transferase-like"/>
    <property type="match status" value="1"/>
</dbReference>
<dbReference type="Proteomes" id="UP000234145">
    <property type="component" value="Unassembled WGS sequence"/>
</dbReference>
<evidence type="ECO:0000256" key="3">
    <source>
        <dbReference type="ARBA" id="ARBA00022840"/>
    </source>
</evidence>
<keyword evidence="5" id="KW-0460">Magnesium</keyword>
<dbReference type="EMBL" id="PFMS01000042">
    <property type="protein sequence ID" value="PIZ16585.1"/>
    <property type="molecule type" value="Genomic_DNA"/>
</dbReference>
<evidence type="ECO:0000313" key="6">
    <source>
        <dbReference type="EMBL" id="PIZ16585.1"/>
    </source>
</evidence>
<dbReference type="InterPro" id="IPR002698">
    <property type="entry name" value="FTHF_cligase"/>
</dbReference>
<keyword evidence="3 4" id="KW-0067">ATP-binding</keyword>
<comment type="similarity">
    <text evidence="1 5">Belongs to the 5-formyltetrahydrofolate cyclo-ligase family.</text>
</comment>
<feature type="binding site" evidence="4">
    <location>
        <position position="58"/>
    </location>
    <ligand>
        <name>substrate</name>
    </ligand>
</feature>
<dbReference type="GO" id="GO:0030272">
    <property type="term" value="F:5-formyltetrahydrofolate cyclo-ligase activity"/>
    <property type="evidence" value="ECO:0007669"/>
    <property type="project" value="UniProtKB-EC"/>
</dbReference>
<dbReference type="PIRSF" id="PIRSF006806">
    <property type="entry name" value="FTHF_cligase"/>
    <property type="match status" value="1"/>
</dbReference>
<dbReference type="EC" id="6.3.3.2" evidence="5"/>
<dbReference type="Pfam" id="PF01812">
    <property type="entry name" value="5-FTHF_cyc-lig"/>
    <property type="match status" value="1"/>
</dbReference>
<evidence type="ECO:0000256" key="1">
    <source>
        <dbReference type="ARBA" id="ARBA00010638"/>
    </source>
</evidence>
<evidence type="ECO:0000256" key="4">
    <source>
        <dbReference type="PIRSR" id="PIRSR006806-1"/>
    </source>
</evidence>
<proteinExistence type="inferred from homology"/>
<sequence length="195" mass="22773">MKRKNFKKEIREKLLKMRRRQSKEERKKKSLVIWKKLKALPEFIEAKTVMFYLSTPDEVDTERMVKESIKIGRRIVVPVSEVKEKKMTLSILKDYGRELGIGAFNIPEPEKKYIRKISSKDIDLVIIPGVGFDEKCGRLGFGKGFYDHFLRNLPVGVPRIALAYDFQVIAVLPLEEHDVKVSKIITERRIIITKE</sequence>
<comment type="caution">
    <text evidence="6">The sequence shown here is derived from an EMBL/GenBank/DDBJ whole genome shotgun (WGS) entry which is preliminary data.</text>
</comment>
<dbReference type="PANTHER" id="PTHR23407">
    <property type="entry name" value="ATPASE INHIBITOR/5-FORMYLTETRAHYDROFOLATE CYCLO-LIGASE"/>
    <property type="match status" value="1"/>
</dbReference>
<feature type="binding site" evidence="4">
    <location>
        <position position="53"/>
    </location>
    <ligand>
        <name>substrate</name>
    </ligand>
</feature>